<gene>
    <name evidence="5 9" type="primary">ctc</name>
    <name evidence="5" type="synonym">rplY</name>
    <name evidence="9" type="ORF">GCM10007063_24240</name>
</gene>
<sequence length="214" mass="23767">MAVKLKAAKRDNLKKSATKQIRLNGDVPSVVYGKDKESKAISVNSIELVKTVRDEGRNAIISLDVEDDKPVDVMLHEYQTDPMKDELIHADFYIVNMEEEMDVSVSLILDGEPAGVKEGGVLQQPLYELQVRAKPADIPESINVDVNQLTIGDTITVDDLPKADRYEITEEPDTTVATVVPPDTMDDIEAEETDEDAEPELVDAEDDQDEDKNE</sequence>
<dbReference type="Gene3D" id="2.40.240.10">
    <property type="entry name" value="Ribosomal Protein L25, Chain P"/>
    <property type="match status" value="1"/>
</dbReference>
<accession>A0A917UYZ7</accession>
<feature type="domain" description="Large ribosomal subunit protein bL25 L25" evidence="7">
    <location>
        <begin position="5"/>
        <end position="92"/>
    </location>
</feature>
<organism evidence="9 10">
    <name type="scientific">Lentibacillus kapialis</name>
    <dbReference type="NCBI Taxonomy" id="340214"/>
    <lineage>
        <taxon>Bacteria</taxon>
        <taxon>Bacillati</taxon>
        <taxon>Bacillota</taxon>
        <taxon>Bacilli</taxon>
        <taxon>Bacillales</taxon>
        <taxon>Bacillaceae</taxon>
        <taxon>Lentibacillus</taxon>
    </lineage>
</organism>
<comment type="caution">
    <text evidence="9">The sequence shown here is derived from an EMBL/GenBank/DDBJ whole genome shotgun (WGS) entry which is preliminary data.</text>
</comment>
<comment type="subunit">
    <text evidence="5">Part of the 50S ribosomal subunit; part of the 5S rRNA/L5/L18/L25 subcomplex. Contacts the 5S rRNA. Binds to the 5S rRNA independently of L5 and L18.</text>
</comment>
<dbReference type="HAMAP" id="MF_01334">
    <property type="entry name" value="Ribosomal_bL25_CTC"/>
    <property type="match status" value="1"/>
</dbReference>
<dbReference type="NCBIfam" id="NF004133">
    <property type="entry name" value="PRK05618.2-4"/>
    <property type="match status" value="1"/>
</dbReference>
<keyword evidence="1 5" id="KW-0699">rRNA-binding</keyword>
<name>A0A917UYZ7_9BACI</name>
<dbReference type="PANTHER" id="PTHR33284">
    <property type="entry name" value="RIBOSOMAL PROTEIN L25/GLN-TRNA SYNTHETASE, ANTI-CODON-BINDING DOMAIN-CONTAINING PROTEIN"/>
    <property type="match status" value="1"/>
</dbReference>
<feature type="region of interest" description="Disordered" evidence="6">
    <location>
        <begin position="171"/>
        <end position="214"/>
    </location>
</feature>
<dbReference type="EMBL" id="BMNQ01000039">
    <property type="protein sequence ID" value="GGK01109.1"/>
    <property type="molecule type" value="Genomic_DNA"/>
</dbReference>
<dbReference type="NCBIfam" id="TIGR00731">
    <property type="entry name" value="bL25_bact_ctc"/>
    <property type="match status" value="1"/>
</dbReference>
<dbReference type="GO" id="GO:0022625">
    <property type="term" value="C:cytosolic large ribosomal subunit"/>
    <property type="evidence" value="ECO:0007669"/>
    <property type="project" value="TreeGrafter"/>
</dbReference>
<feature type="domain" description="Large ribosomal subunit protein bL25 beta" evidence="8">
    <location>
        <begin position="101"/>
        <end position="182"/>
    </location>
</feature>
<dbReference type="SUPFAM" id="SSF50715">
    <property type="entry name" value="Ribosomal protein L25-like"/>
    <property type="match status" value="1"/>
</dbReference>
<evidence type="ECO:0000256" key="3">
    <source>
        <dbReference type="ARBA" id="ARBA00022980"/>
    </source>
</evidence>
<dbReference type="InterPro" id="IPR011035">
    <property type="entry name" value="Ribosomal_bL25/Gln-tRNA_synth"/>
</dbReference>
<keyword evidence="3 5" id="KW-0689">Ribosomal protein</keyword>
<evidence type="ECO:0000259" key="8">
    <source>
        <dbReference type="Pfam" id="PF14693"/>
    </source>
</evidence>
<dbReference type="InterPro" id="IPR020930">
    <property type="entry name" value="Ribosomal_uL5_bac-type"/>
</dbReference>
<comment type="function">
    <text evidence="5">This is one of the proteins that binds to the 5S RNA in the ribosome where it forms part of the central protuberance.</text>
</comment>
<evidence type="ECO:0000313" key="10">
    <source>
        <dbReference type="Proteomes" id="UP000658382"/>
    </source>
</evidence>
<feature type="compositionally biased region" description="Low complexity" evidence="6">
    <location>
        <begin position="174"/>
        <end position="183"/>
    </location>
</feature>
<dbReference type="GO" id="GO:0008097">
    <property type="term" value="F:5S rRNA binding"/>
    <property type="evidence" value="ECO:0007669"/>
    <property type="project" value="InterPro"/>
</dbReference>
<dbReference type="InterPro" id="IPR029751">
    <property type="entry name" value="Ribosomal_L25_dom"/>
</dbReference>
<evidence type="ECO:0000256" key="5">
    <source>
        <dbReference type="HAMAP-Rule" id="MF_01334"/>
    </source>
</evidence>
<dbReference type="AlphaFoldDB" id="A0A917UYZ7"/>
<evidence type="ECO:0000313" key="9">
    <source>
        <dbReference type="EMBL" id="GGK01109.1"/>
    </source>
</evidence>
<evidence type="ECO:0000256" key="4">
    <source>
        <dbReference type="ARBA" id="ARBA00023274"/>
    </source>
</evidence>
<keyword evidence="10" id="KW-1185">Reference proteome</keyword>
<proteinExistence type="inferred from homology"/>
<evidence type="ECO:0000256" key="1">
    <source>
        <dbReference type="ARBA" id="ARBA00022730"/>
    </source>
</evidence>
<evidence type="ECO:0000256" key="2">
    <source>
        <dbReference type="ARBA" id="ARBA00022884"/>
    </source>
</evidence>
<keyword evidence="2 5" id="KW-0694">RNA-binding</keyword>
<dbReference type="GO" id="GO:0003735">
    <property type="term" value="F:structural constituent of ribosome"/>
    <property type="evidence" value="ECO:0007669"/>
    <property type="project" value="InterPro"/>
</dbReference>
<protein>
    <recommendedName>
        <fullName evidence="5">Large ribosomal subunit protein bL25</fullName>
    </recommendedName>
    <alternativeName>
        <fullName evidence="5">General stress protein CTC</fullName>
    </alternativeName>
</protein>
<reference evidence="9" key="2">
    <citation type="submission" date="2020-09" db="EMBL/GenBank/DDBJ databases">
        <authorList>
            <person name="Sun Q."/>
            <person name="Ohkuma M."/>
        </authorList>
    </citation>
    <scope>NUCLEOTIDE SEQUENCE</scope>
    <source>
        <strain evidence="9">JCM 12580</strain>
    </source>
</reference>
<dbReference type="RefSeq" id="WP_188633368.1">
    <property type="nucleotide sequence ID" value="NZ_BMNQ01000039.1"/>
</dbReference>
<dbReference type="InterPro" id="IPR020056">
    <property type="entry name" value="Rbsml_bL25/Gln-tRNA_synth_N"/>
</dbReference>
<comment type="similarity">
    <text evidence="5">Belongs to the bacterial ribosomal protein bL25 family. CTC subfamily.</text>
</comment>
<reference evidence="9" key="1">
    <citation type="journal article" date="2014" name="Int. J. Syst. Evol. Microbiol.">
        <title>Complete genome sequence of Corynebacterium casei LMG S-19264T (=DSM 44701T), isolated from a smear-ripened cheese.</title>
        <authorList>
            <consortium name="US DOE Joint Genome Institute (JGI-PGF)"/>
            <person name="Walter F."/>
            <person name="Albersmeier A."/>
            <person name="Kalinowski J."/>
            <person name="Ruckert C."/>
        </authorList>
    </citation>
    <scope>NUCLEOTIDE SEQUENCE</scope>
    <source>
        <strain evidence="9">JCM 12580</strain>
    </source>
</reference>
<dbReference type="CDD" id="cd00495">
    <property type="entry name" value="Ribosomal_L25_TL5_CTC"/>
    <property type="match status" value="1"/>
</dbReference>
<dbReference type="Pfam" id="PF01386">
    <property type="entry name" value="Ribosomal_L25p"/>
    <property type="match status" value="1"/>
</dbReference>
<keyword evidence="4 5" id="KW-0687">Ribonucleoprotein</keyword>
<dbReference type="Proteomes" id="UP000658382">
    <property type="component" value="Unassembled WGS sequence"/>
</dbReference>
<evidence type="ECO:0000259" key="7">
    <source>
        <dbReference type="Pfam" id="PF01386"/>
    </source>
</evidence>
<dbReference type="InterPro" id="IPR037121">
    <property type="entry name" value="Ribosomal_bL25_C"/>
</dbReference>
<dbReference type="GO" id="GO:0006412">
    <property type="term" value="P:translation"/>
    <property type="evidence" value="ECO:0007669"/>
    <property type="project" value="UniProtKB-UniRule"/>
</dbReference>
<feature type="compositionally biased region" description="Acidic residues" evidence="6">
    <location>
        <begin position="184"/>
        <end position="214"/>
    </location>
</feature>
<dbReference type="Pfam" id="PF14693">
    <property type="entry name" value="Ribosomal_TL5_C"/>
    <property type="match status" value="1"/>
</dbReference>
<dbReference type="Gene3D" id="2.170.120.20">
    <property type="entry name" value="Ribosomal protein L25, beta domain"/>
    <property type="match status" value="1"/>
</dbReference>
<dbReference type="InterPro" id="IPR001021">
    <property type="entry name" value="Ribosomal_bL25_long"/>
</dbReference>
<dbReference type="PANTHER" id="PTHR33284:SF1">
    <property type="entry name" value="RIBOSOMAL PROTEIN L25_GLN-TRNA SYNTHETASE, ANTI-CODON-BINDING DOMAIN-CONTAINING PROTEIN"/>
    <property type="match status" value="1"/>
</dbReference>
<evidence type="ECO:0000256" key="6">
    <source>
        <dbReference type="SAM" id="MobiDB-lite"/>
    </source>
</evidence>
<dbReference type="InterPro" id="IPR020057">
    <property type="entry name" value="Ribosomal_bL25_b-dom"/>
</dbReference>